<comment type="pathway">
    <text evidence="1">Cofactor biosynthesis; riboflavin biosynthesis.</text>
</comment>
<dbReference type="SUPFAM" id="SSF53597">
    <property type="entry name" value="Dihydrofolate reductase-like"/>
    <property type="match status" value="1"/>
</dbReference>
<evidence type="ECO:0000313" key="5">
    <source>
        <dbReference type="EMBL" id="GAA2619322.1"/>
    </source>
</evidence>
<evidence type="ECO:0000313" key="6">
    <source>
        <dbReference type="Proteomes" id="UP001501509"/>
    </source>
</evidence>
<feature type="domain" description="Bacterial bifunctional deaminase-reductase C-terminal" evidence="4">
    <location>
        <begin position="5"/>
        <end position="217"/>
    </location>
</feature>
<protein>
    <recommendedName>
        <fullName evidence="4">Bacterial bifunctional deaminase-reductase C-terminal domain-containing protein</fullName>
    </recommendedName>
</protein>
<evidence type="ECO:0000256" key="2">
    <source>
        <dbReference type="ARBA" id="ARBA00022857"/>
    </source>
</evidence>
<keyword evidence="3" id="KW-0560">Oxidoreductase</keyword>
<dbReference type="PANTHER" id="PTHR38011:SF7">
    <property type="entry name" value="2,5-DIAMINO-6-RIBOSYLAMINO-4(3H)-PYRIMIDINONE 5'-PHOSPHATE REDUCTASE"/>
    <property type="match status" value="1"/>
</dbReference>
<gene>
    <name evidence="5" type="ORF">GCM10010411_63830</name>
</gene>
<sequence>MSERPYVLLSCAASIDGYIDDNTDERLLLSNDEDFDRVDEVRASCDAILVGANTIRRDNPRLLVRAQQRREDRVHRGLPETPIKVTFTNRGDLDPQAQFFAAGDTEKIVFCANSGVDKCRDRLGSVATVVDAGDPVDLTAVLAELAARGVRRLMVEGGGTVHTQFLTAGFADELQLVIAPFFVGDPEAPSFVGPGKFPHHPGHRMTVAEVRQIGDVILARYLLTPSTQGSHRHLADNAR</sequence>
<organism evidence="5 6">
    <name type="scientific">Actinomadura fulvescens</name>
    <dbReference type="NCBI Taxonomy" id="46160"/>
    <lineage>
        <taxon>Bacteria</taxon>
        <taxon>Bacillati</taxon>
        <taxon>Actinomycetota</taxon>
        <taxon>Actinomycetes</taxon>
        <taxon>Streptosporangiales</taxon>
        <taxon>Thermomonosporaceae</taxon>
        <taxon>Actinomadura</taxon>
    </lineage>
</organism>
<dbReference type="RefSeq" id="WP_344546188.1">
    <property type="nucleotide sequence ID" value="NZ_BAAATD010000009.1"/>
</dbReference>
<evidence type="ECO:0000256" key="3">
    <source>
        <dbReference type="ARBA" id="ARBA00023002"/>
    </source>
</evidence>
<dbReference type="InterPro" id="IPR050765">
    <property type="entry name" value="Riboflavin_Biosynth_HTPR"/>
</dbReference>
<proteinExistence type="predicted"/>
<evidence type="ECO:0000256" key="1">
    <source>
        <dbReference type="ARBA" id="ARBA00005104"/>
    </source>
</evidence>
<accession>A0ABP6CIN6</accession>
<keyword evidence="2" id="KW-0521">NADP</keyword>
<reference evidence="6" key="1">
    <citation type="journal article" date="2019" name="Int. J. Syst. Evol. Microbiol.">
        <title>The Global Catalogue of Microorganisms (GCM) 10K type strain sequencing project: providing services to taxonomists for standard genome sequencing and annotation.</title>
        <authorList>
            <consortium name="The Broad Institute Genomics Platform"/>
            <consortium name="The Broad Institute Genome Sequencing Center for Infectious Disease"/>
            <person name="Wu L."/>
            <person name="Ma J."/>
        </authorList>
    </citation>
    <scope>NUCLEOTIDE SEQUENCE [LARGE SCALE GENOMIC DNA]</scope>
    <source>
        <strain evidence="6">JCM 6833</strain>
    </source>
</reference>
<evidence type="ECO:0000259" key="4">
    <source>
        <dbReference type="Pfam" id="PF01872"/>
    </source>
</evidence>
<dbReference type="PANTHER" id="PTHR38011">
    <property type="entry name" value="DIHYDROFOLATE REDUCTASE FAMILY PROTEIN (AFU_ORTHOLOGUE AFUA_8G06820)"/>
    <property type="match status" value="1"/>
</dbReference>
<keyword evidence="6" id="KW-1185">Reference proteome</keyword>
<dbReference type="Pfam" id="PF01872">
    <property type="entry name" value="RibD_C"/>
    <property type="match status" value="1"/>
</dbReference>
<dbReference type="Gene3D" id="3.40.430.10">
    <property type="entry name" value="Dihydrofolate Reductase, subunit A"/>
    <property type="match status" value="1"/>
</dbReference>
<name>A0ABP6CIN6_9ACTN</name>
<dbReference type="InterPro" id="IPR002734">
    <property type="entry name" value="RibDG_C"/>
</dbReference>
<comment type="caution">
    <text evidence="5">The sequence shown here is derived from an EMBL/GenBank/DDBJ whole genome shotgun (WGS) entry which is preliminary data.</text>
</comment>
<dbReference type="Proteomes" id="UP001501509">
    <property type="component" value="Unassembled WGS sequence"/>
</dbReference>
<dbReference type="EMBL" id="BAAATD010000009">
    <property type="protein sequence ID" value="GAA2619322.1"/>
    <property type="molecule type" value="Genomic_DNA"/>
</dbReference>
<dbReference type="InterPro" id="IPR024072">
    <property type="entry name" value="DHFR-like_dom_sf"/>
</dbReference>